<dbReference type="PANTHER" id="PTHR47431">
    <property type="entry name" value="ZN(II)2CYS6 TRANSCRIPTION FACTOR (EUROFUNG)-RELATED"/>
    <property type="match status" value="1"/>
</dbReference>
<dbReference type="PANTHER" id="PTHR47431:SF5">
    <property type="entry name" value="ZN(II)2CYS6 TRANSCRIPTION FACTOR (EUROFUNG)"/>
    <property type="match status" value="1"/>
</dbReference>
<name>A0A9P8FGV2_AURME</name>
<dbReference type="CDD" id="cd12148">
    <property type="entry name" value="fungal_TF_MHR"/>
    <property type="match status" value="1"/>
</dbReference>
<comment type="caution">
    <text evidence="4">The sequence shown here is derived from an EMBL/GenBank/DDBJ whole genome shotgun (WGS) entry which is preliminary data.</text>
</comment>
<evidence type="ECO:0000259" key="3">
    <source>
        <dbReference type="Pfam" id="PF04082"/>
    </source>
</evidence>
<dbReference type="EMBL" id="JAHFXS010002528">
    <property type="protein sequence ID" value="KAG9971896.1"/>
    <property type="molecule type" value="Genomic_DNA"/>
</dbReference>
<reference evidence="4" key="1">
    <citation type="journal article" date="2021" name="J Fungi (Basel)">
        <title>Virulence traits and population genomics of the black yeast Aureobasidium melanogenum.</title>
        <authorList>
            <person name="Cernosa A."/>
            <person name="Sun X."/>
            <person name="Gostincar C."/>
            <person name="Fang C."/>
            <person name="Gunde-Cimerman N."/>
            <person name="Song Z."/>
        </authorList>
    </citation>
    <scope>NUCLEOTIDE SEQUENCE</scope>
    <source>
        <strain evidence="4">EXF-9298</strain>
    </source>
</reference>
<evidence type="ECO:0000256" key="2">
    <source>
        <dbReference type="SAM" id="MobiDB-lite"/>
    </source>
</evidence>
<feature type="non-terminal residue" evidence="4">
    <location>
        <position position="777"/>
    </location>
</feature>
<reference evidence="4" key="2">
    <citation type="submission" date="2021-08" db="EMBL/GenBank/DDBJ databases">
        <authorList>
            <person name="Gostincar C."/>
            <person name="Sun X."/>
            <person name="Song Z."/>
            <person name="Gunde-Cimerman N."/>
        </authorList>
    </citation>
    <scope>NUCLEOTIDE SEQUENCE</scope>
    <source>
        <strain evidence="4">EXF-9298</strain>
    </source>
</reference>
<dbReference type="GO" id="GO:0008270">
    <property type="term" value="F:zinc ion binding"/>
    <property type="evidence" value="ECO:0007669"/>
    <property type="project" value="InterPro"/>
</dbReference>
<feature type="domain" description="Xylanolytic transcriptional activator regulatory" evidence="3">
    <location>
        <begin position="262"/>
        <end position="479"/>
    </location>
</feature>
<sequence length="777" mass="84951">MKRLPLKVNPHSDSMSLPRQRPSQSPQKPAPPPTRALPALPTMPSKPVENFSRKPQRTPSIKLSLFPNADVLANPTSVASPAKLLPPSPAMTLPPSPADDMTRSQDRPLRRPASIQIRANHAPFLSSVRPKTAGNRPQLSKAGSVPCLREANSLPRAPMVQKPSSSPLPPLDLGMPIVGLAPPAPPPSLPLPKLPPGFDESVPTMIKPGAGLTQLDLSLDNTDTLFDSIFTAAPIPQTIELDNAIPRQTGSVRRYRSDSDILEAYYIWLHPYFPILSPSRTSQPQDNPQIWFPGSSESVFESLSPTALAISAILALIPHPEEHAPFEEESIKARREAAHSFAKRTLESIESDSEIPNSSISPAQALLEERSYLSRPAFHPRVPIEAESVAALSILSVYEYAQRGNITKMRDRAGQAMMMAMNLSLHDRGTELDAFAEARSRIWWMSYICACQASIVSSAPPAIPLFDPRFTTTFPQSPDPEAWPFFIKSQQTILLATQFVSAVGRAVDGREDWTGISSRMQELHNTIEPLIAQSHNWTDIKPDVHDPEAIVAYSLKQMSKIKLNSARIKLHRYCAFFDIPVFSEKHCDLKKSEPLPPPTTTTNTDPLDQTPMDSSPNSCGCSSTSLPTQVPGLTNSVSPPNSTSSVSSAEYLHPFPFSNHFSSRLCLNSALAIASAFETMPLPVSSSPLAPRTMPSFACCAMQSAYALLMVYHRTWVLAQQNTDAEAQSKAAQLLGRCEEGLRRVLQALDNYSIAFEALGGMRDQIQAAVDCLSLTD</sequence>
<dbReference type="GO" id="GO:0006351">
    <property type="term" value="P:DNA-templated transcription"/>
    <property type="evidence" value="ECO:0007669"/>
    <property type="project" value="InterPro"/>
</dbReference>
<keyword evidence="1" id="KW-0539">Nucleus</keyword>
<organism evidence="4 5">
    <name type="scientific">Aureobasidium melanogenum</name>
    <name type="common">Aureobasidium pullulans var. melanogenum</name>
    <dbReference type="NCBI Taxonomy" id="46634"/>
    <lineage>
        <taxon>Eukaryota</taxon>
        <taxon>Fungi</taxon>
        <taxon>Dikarya</taxon>
        <taxon>Ascomycota</taxon>
        <taxon>Pezizomycotina</taxon>
        <taxon>Dothideomycetes</taxon>
        <taxon>Dothideomycetidae</taxon>
        <taxon>Dothideales</taxon>
        <taxon>Saccotheciaceae</taxon>
        <taxon>Aureobasidium</taxon>
    </lineage>
</organism>
<dbReference type="InterPro" id="IPR007219">
    <property type="entry name" value="XnlR_reg_dom"/>
</dbReference>
<feature type="compositionally biased region" description="Basic and acidic residues" evidence="2">
    <location>
        <begin position="100"/>
        <end position="109"/>
    </location>
</feature>
<feature type="region of interest" description="Disordered" evidence="2">
    <location>
        <begin position="1"/>
        <end position="59"/>
    </location>
</feature>
<feature type="compositionally biased region" description="Low complexity" evidence="2">
    <location>
        <begin position="16"/>
        <end position="27"/>
    </location>
</feature>
<feature type="region of interest" description="Disordered" evidence="2">
    <location>
        <begin position="590"/>
        <end position="625"/>
    </location>
</feature>
<feature type="compositionally biased region" description="Low complexity" evidence="2">
    <location>
        <begin position="600"/>
        <end position="625"/>
    </location>
</feature>
<keyword evidence="5" id="KW-1185">Reference proteome</keyword>
<dbReference type="AlphaFoldDB" id="A0A9P8FGV2"/>
<feature type="region of interest" description="Disordered" evidence="2">
    <location>
        <begin position="78"/>
        <end position="146"/>
    </location>
</feature>
<gene>
    <name evidence="4" type="ORF">KCU98_g13594</name>
</gene>
<accession>A0A9P8FGV2</accession>
<dbReference type="Proteomes" id="UP000729357">
    <property type="component" value="Unassembled WGS sequence"/>
</dbReference>
<dbReference type="GO" id="GO:0003677">
    <property type="term" value="F:DNA binding"/>
    <property type="evidence" value="ECO:0007669"/>
    <property type="project" value="InterPro"/>
</dbReference>
<evidence type="ECO:0000313" key="4">
    <source>
        <dbReference type="EMBL" id="KAG9971896.1"/>
    </source>
</evidence>
<protein>
    <recommendedName>
        <fullName evidence="3">Xylanolytic transcriptional activator regulatory domain-containing protein</fullName>
    </recommendedName>
</protein>
<evidence type="ECO:0000256" key="1">
    <source>
        <dbReference type="ARBA" id="ARBA00023242"/>
    </source>
</evidence>
<feature type="compositionally biased region" description="Pro residues" evidence="2">
    <location>
        <begin position="84"/>
        <end position="97"/>
    </location>
</feature>
<dbReference type="Pfam" id="PF04082">
    <property type="entry name" value="Fungal_trans"/>
    <property type="match status" value="1"/>
</dbReference>
<evidence type="ECO:0000313" key="5">
    <source>
        <dbReference type="Proteomes" id="UP000729357"/>
    </source>
</evidence>
<proteinExistence type="predicted"/>